<name>A0A1G1TGX1_9BACT</name>
<dbReference type="AlphaFoldDB" id="A0A1G1TGX1"/>
<sequence>MKAPIFRAYIRRWPAGGYVWQARQPFSATTANNDSPTRAGAIRDIIRDCRHFQDIHENPDPRRA</sequence>
<dbReference type="EMBL" id="MDZA01000196">
    <property type="protein sequence ID" value="OGX90124.1"/>
    <property type="molecule type" value="Genomic_DNA"/>
</dbReference>
<keyword evidence="2" id="KW-1185">Reference proteome</keyword>
<gene>
    <name evidence="1" type="ORF">BEN49_23845</name>
</gene>
<evidence type="ECO:0000313" key="1">
    <source>
        <dbReference type="EMBL" id="OGX90124.1"/>
    </source>
</evidence>
<comment type="caution">
    <text evidence="1">The sequence shown here is derived from an EMBL/GenBank/DDBJ whole genome shotgun (WGS) entry which is preliminary data.</text>
</comment>
<dbReference type="RefSeq" id="WP_070743798.1">
    <property type="nucleotide sequence ID" value="NZ_MDZA01000196.1"/>
</dbReference>
<protein>
    <submittedName>
        <fullName evidence="1">Uncharacterized protein</fullName>
    </submittedName>
</protein>
<reference evidence="1 2" key="1">
    <citation type="submission" date="2016-08" db="EMBL/GenBank/DDBJ databases">
        <title>Hymenobacter coccineus sp. nov., Hymenobacter lapidarius sp. nov. and Hymenobacter glacialis sp. nov., isolated from Antarctic soil.</title>
        <authorList>
            <person name="Sedlacek I."/>
            <person name="Kralova S."/>
            <person name="Kyrova K."/>
            <person name="Maslanova I."/>
            <person name="Stankova E."/>
            <person name="Vrbovska V."/>
            <person name="Nemec M."/>
            <person name="Bartak M."/>
            <person name="Svec P."/>
            <person name="Busse H.-J."/>
            <person name="Pantucek R."/>
        </authorList>
    </citation>
    <scope>NUCLEOTIDE SEQUENCE [LARGE SCALE GENOMIC DNA]</scope>
    <source>
        <strain evidence="1 2">CCM 8649</strain>
    </source>
</reference>
<accession>A0A1G1TGX1</accession>
<proteinExistence type="predicted"/>
<evidence type="ECO:0000313" key="2">
    <source>
        <dbReference type="Proteomes" id="UP000177506"/>
    </source>
</evidence>
<dbReference type="Proteomes" id="UP000177506">
    <property type="component" value="Unassembled WGS sequence"/>
</dbReference>
<organism evidence="1 2">
    <name type="scientific">Hymenobacter coccineus</name>
    <dbReference type="NCBI Taxonomy" id="1908235"/>
    <lineage>
        <taxon>Bacteria</taxon>
        <taxon>Pseudomonadati</taxon>
        <taxon>Bacteroidota</taxon>
        <taxon>Cytophagia</taxon>
        <taxon>Cytophagales</taxon>
        <taxon>Hymenobacteraceae</taxon>
        <taxon>Hymenobacter</taxon>
    </lineage>
</organism>
<dbReference type="OrthoDB" id="886164at2"/>